<dbReference type="CDD" id="cd04496">
    <property type="entry name" value="SSB_OBF"/>
    <property type="match status" value="1"/>
</dbReference>
<proteinExistence type="predicted"/>
<dbReference type="EMBL" id="CAADIH010000018">
    <property type="protein sequence ID" value="VFR44243.1"/>
    <property type="molecule type" value="Genomic_DNA"/>
</dbReference>
<dbReference type="Gene3D" id="2.40.50.140">
    <property type="entry name" value="Nucleic acid-binding proteins"/>
    <property type="match status" value="1"/>
</dbReference>
<dbReference type="InterPro" id="IPR000424">
    <property type="entry name" value="Primosome_PriB/ssb"/>
</dbReference>
<evidence type="ECO:0000313" key="3">
    <source>
        <dbReference type="EMBL" id="VFR32431.1"/>
    </source>
</evidence>
<dbReference type="GO" id="GO:0003697">
    <property type="term" value="F:single-stranded DNA binding"/>
    <property type="evidence" value="ECO:0007669"/>
    <property type="project" value="InterPro"/>
</dbReference>
<feature type="region of interest" description="Disordered" evidence="2">
    <location>
        <begin position="105"/>
        <end position="146"/>
    </location>
</feature>
<sequence length="146" mass="15874">MAQLSGLARIGRDAELRYTTDGTQVASLSLAFSYGKKDPNTKQKPTQWVDGALWGQRAESLAPYLLKGTLVYVVLDDAHIETFQKQDGSQGVKLSGRVSVIEFAARPAESQQQATQQPKPQPAPAQRSAPQQQASSLADMDDDIPF</sequence>
<evidence type="ECO:0000313" key="4">
    <source>
        <dbReference type="EMBL" id="VFR44243.1"/>
    </source>
</evidence>
<keyword evidence="1 3" id="KW-0238">DNA-binding</keyword>
<dbReference type="Pfam" id="PF00436">
    <property type="entry name" value="SSB"/>
    <property type="match status" value="1"/>
</dbReference>
<dbReference type="EMBL" id="CAADIE010000001">
    <property type="protein sequence ID" value="VFR32431.1"/>
    <property type="molecule type" value="Genomic_DNA"/>
</dbReference>
<dbReference type="NCBIfam" id="TIGR00621">
    <property type="entry name" value="ssb"/>
    <property type="match status" value="1"/>
</dbReference>
<dbReference type="AlphaFoldDB" id="A0A484Q4F6"/>
<gene>
    <name evidence="3" type="ORF">BER1_1102</name>
    <name evidence="4" type="ORF">BER2_1685</name>
</gene>
<evidence type="ECO:0000256" key="1">
    <source>
        <dbReference type="ARBA" id="ARBA00023125"/>
    </source>
</evidence>
<dbReference type="InterPro" id="IPR012340">
    <property type="entry name" value="NA-bd_OB-fold"/>
</dbReference>
<dbReference type="PIRSF" id="PIRSF002070">
    <property type="entry name" value="SSB"/>
    <property type="match status" value="1"/>
</dbReference>
<accession>A0A484Q4F6</accession>
<name>A0A484Q4F6_9ZZZZ</name>
<dbReference type="PROSITE" id="PS50935">
    <property type="entry name" value="SSB"/>
    <property type="match status" value="1"/>
</dbReference>
<dbReference type="GO" id="GO:0006260">
    <property type="term" value="P:DNA replication"/>
    <property type="evidence" value="ECO:0007669"/>
    <property type="project" value="InterPro"/>
</dbReference>
<dbReference type="SUPFAM" id="SSF50249">
    <property type="entry name" value="Nucleic acid-binding proteins"/>
    <property type="match status" value="1"/>
</dbReference>
<feature type="compositionally biased region" description="Low complexity" evidence="2">
    <location>
        <begin position="107"/>
        <end position="136"/>
    </location>
</feature>
<evidence type="ECO:0000256" key="2">
    <source>
        <dbReference type="SAM" id="MobiDB-lite"/>
    </source>
</evidence>
<dbReference type="InterPro" id="IPR011344">
    <property type="entry name" value="ssDNA-bd"/>
</dbReference>
<reference evidence="3" key="1">
    <citation type="submission" date="2019-03" db="EMBL/GenBank/DDBJ databases">
        <authorList>
            <person name="Danneels B."/>
        </authorList>
    </citation>
    <scope>NUCLEOTIDE SEQUENCE</scope>
</reference>
<protein>
    <submittedName>
        <fullName evidence="3">Single-stranded DNA-binding protein</fullName>
    </submittedName>
</protein>
<organism evidence="3">
    <name type="scientific">plant metagenome</name>
    <dbReference type="NCBI Taxonomy" id="1297885"/>
    <lineage>
        <taxon>unclassified sequences</taxon>
        <taxon>metagenomes</taxon>
        <taxon>organismal metagenomes</taxon>
    </lineage>
</organism>